<organism evidence="2 3">
    <name type="scientific">Macrostomum lignano</name>
    <dbReference type="NCBI Taxonomy" id="282301"/>
    <lineage>
        <taxon>Eukaryota</taxon>
        <taxon>Metazoa</taxon>
        <taxon>Spiralia</taxon>
        <taxon>Lophotrochozoa</taxon>
        <taxon>Platyhelminthes</taxon>
        <taxon>Rhabditophora</taxon>
        <taxon>Macrostomorpha</taxon>
        <taxon>Macrostomida</taxon>
        <taxon>Macrostomidae</taxon>
        <taxon>Macrostomum</taxon>
    </lineage>
</organism>
<dbReference type="WBParaSite" id="maker-uti_cns_0045485-snap-gene-2.17-mRNA-1">
    <property type="protein sequence ID" value="maker-uti_cns_0045485-snap-gene-2.17-mRNA-1"/>
    <property type="gene ID" value="maker-uti_cns_0045485-snap-gene-2.17"/>
</dbReference>
<evidence type="ECO:0000313" key="3">
    <source>
        <dbReference type="WBParaSite" id="maker-uti_cns_0045485-snap-gene-2.17-mRNA-1"/>
    </source>
</evidence>
<keyword evidence="2" id="KW-1185">Reference proteome</keyword>
<proteinExistence type="predicted"/>
<reference evidence="3" key="1">
    <citation type="submission" date="2016-11" db="UniProtKB">
        <authorList>
            <consortium name="WormBaseParasite"/>
        </authorList>
    </citation>
    <scope>IDENTIFICATION</scope>
</reference>
<keyword evidence="1" id="KW-1133">Transmembrane helix</keyword>
<keyword evidence="1" id="KW-0812">Transmembrane</keyword>
<dbReference type="AlphaFoldDB" id="A0A1I8J0M2"/>
<name>A0A1I8J0M2_9PLAT</name>
<keyword evidence="1" id="KW-0472">Membrane</keyword>
<accession>A0A1I8J0M2</accession>
<dbReference type="Proteomes" id="UP000095280">
    <property type="component" value="Unplaced"/>
</dbReference>
<evidence type="ECO:0000313" key="2">
    <source>
        <dbReference type="Proteomes" id="UP000095280"/>
    </source>
</evidence>
<evidence type="ECO:0000256" key="1">
    <source>
        <dbReference type="SAM" id="Phobius"/>
    </source>
</evidence>
<protein>
    <submittedName>
        <fullName evidence="3">Conserved plasma membrane protein</fullName>
    </submittedName>
</protein>
<sequence>DPDVKDRAADVELFASQSDLSSQLGSEHCSSRQISSVFNSNPSAWSYCGKTKSKIDKENLTIKCDRTVRMLLLRKFVANLTNGYHQCMNFVNMWLNRIDSEGPQSRHEISTELGICKFISPTSDVKVTFESPDASTHVCRAFDSKGQQLTITALKNPTCDVADNVLRSQWLCSNCSSSANVSVICQADQHQVRKLIKTRCPYVYENFWLLVVLLTEIIVLIILISLAILIYYEKSCAHPPNQPSDPPAELRMQRAAQSVYVDDMVAMTTNRTDNVSPPRSVYVSD</sequence>
<feature type="transmembrane region" description="Helical" evidence="1">
    <location>
        <begin position="207"/>
        <end position="232"/>
    </location>
</feature>